<evidence type="ECO:0000259" key="1">
    <source>
        <dbReference type="PROSITE" id="PS51186"/>
    </source>
</evidence>
<feature type="domain" description="N-acetyltransferase" evidence="1">
    <location>
        <begin position="13"/>
        <end position="181"/>
    </location>
</feature>
<dbReference type="EC" id="2.3.-.-" evidence="2"/>
<sequence length="188" mass="21392">MLAPNFPLRTSRLLLHPYTPHDLDFLHQLESDPDLLRYVSWPPRDLEQVRVSLAEKAQQTSLRDDGDNLTLLMLLAATGERVGDVQLTWTSREHRQGEIGFITHPDHAGRGYATEAAQLMLRLGFDDLGLHRISASLDARNIASARIVQRLGMRQEAHLHHNALRTGEWTDEAIYAVLADQWRGLHRV</sequence>
<dbReference type="EMBL" id="JBGGTQ010000006">
    <property type="protein sequence ID" value="MEZ0493426.1"/>
    <property type="molecule type" value="Genomic_DNA"/>
</dbReference>
<evidence type="ECO:0000313" key="2">
    <source>
        <dbReference type="EMBL" id="MEZ0493426.1"/>
    </source>
</evidence>
<dbReference type="GO" id="GO:0016746">
    <property type="term" value="F:acyltransferase activity"/>
    <property type="evidence" value="ECO:0007669"/>
    <property type="project" value="UniProtKB-KW"/>
</dbReference>
<accession>A0ABV4I431</accession>
<dbReference type="Gene3D" id="3.40.630.30">
    <property type="match status" value="1"/>
</dbReference>
<reference evidence="2 3" key="1">
    <citation type="submission" date="2024-07" db="EMBL/GenBank/DDBJ databases">
        <authorList>
            <person name="Thanompreechachai J."/>
            <person name="Duangmal K."/>
        </authorList>
    </citation>
    <scope>NUCLEOTIDE SEQUENCE [LARGE SCALE GENOMIC DNA]</scope>
    <source>
        <strain evidence="2 3">TBRC 1896</strain>
    </source>
</reference>
<dbReference type="PROSITE" id="PS51186">
    <property type="entry name" value="GNAT"/>
    <property type="match status" value="1"/>
</dbReference>
<dbReference type="Pfam" id="PF13302">
    <property type="entry name" value="Acetyltransf_3"/>
    <property type="match status" value="1"/>
</dbReference>
<dbReference type="PANTHER" id="PTHR43792:SF1">
    <property type="entry name" value="N-ACETYLTRANSFERASE DOMAIN-CONTAINING PROTEIN"/>
    <property type="match status" value="1"/>
</dbReference>
<keyword evidence="2" id="KW-0012">Acyltransferase</keyword>
<gene>
    <name evidence="2" type="ORF">AB2L28_14395</name>
</gene>
<dbReference type="InterPro" id="IPR000182">
    <property type="entry name" value="GNAT_dom"/>
</dbReference>
<dbReference type="SUPFAM" id="SSF55729">
    <property type="entry name" value="Acyl-CoA N-acyltransferases (Nat)"/>
    <property type="match status" value="1"/>
</dbReference>
<comment type="caution">
    <text evidence="2">The sequence shown here is derived from an EMBL/GenBank/DDBJ whole genome shotgun (WGS) entry which is preliminary data.</text>
</comment>
<dbReference type="InterPro" id="IPR051531">
    <property type="entry name" value="N-acetyltransferase"/>
</dbReference>
<evidence type="ECO:0000313" key="3">
    <source>
        <dbReference type="Proteomes" id="UP001566476"/>
    </source>
</evidence>
<keyword evidence="3" id="KW-1185">Reference proteome</keyword>
<dbReference type="RefSeq" id="WP_370719669.1">
    <property type="nucleotide sequence ID" value="NZ_JBGGTQ010000006.1"/>
</dbReference>
<protein>
    <submittedName>
        <fullName evidence="2">GNAT family N-acetyltransferase</fullName>
        <ecNumber evidence="2">2.3.-.-</ecNumber>
    </submittedName>
</protein>
<dbReference type="InterPro" id="IPR016181">
    <property type="entry name" value="Acyl_CoA_acyltransferase"/>
</dbReference>
<dbReference type="PANTHER" id="PTHR43792">
    <property type="entry name" value="GNAT FAMILY, PUTATIVE (AFU_ORTHOLOGUE AFUA_3G00765)-RELATED-RELATED"/>
    <property type="match status" value="1"/>
</dbReference>
<dbReference type="Proteomes" id="UP001566476">
    <property type="component" value="Unassembled WGS sequence"/>
</dbReference>
<proteinExistence type="predicted"/>
<name>A0ABV4I431_9ACTN</name>
<organism evidence="2 3">
    <name type="scientific">Kineococcus mangrovi</name>
    <dbReference type="NCBI Taxonomy" id="1660183"/>
    <lineage>
        <taxon>Bacteria</taxon>
        <taxon>Bacillati</taxon>
        <taxon>Actinomycetota</taxon>
        <taxon>Actinomycetes</taxon>
        <taxon>Kineosporiales</taxon>
        <taxon>Kineosporiaceae</taxon>
        <taxon>Kineococcus</taxon>
    </lineage>
</organism>
<keyword evidence="2" id="KW-0808">Transferase</keyword>